<organism evidence="2 3">
    <name type="scientific">Cirrhinus mrigala</name>
    <name type="common">Mrigala</name>
    <dbReference type="NCBI Taxonomy" id="683832"/>
    <lineage>
        <taxon>Eukaryota</taxon>
        <taxon>Metazoa</taxon>
        <taxon>Chordata</taxon>
        <taxon>Craniata</taxon>
        <taxon>Vertebrata</taxon>
        <taxon>Euteleostomi</taxon>
        <taxon>Actinopterygii</taxon>
        <taxon>Neopterygii</taxon>
        <taxon>Teleostei</taxon>
        <taxon>Ostariophysi</taxon>
        <taxon>Cypriniformes</taxon>
        <taxon>Cyprinidae</taxon>
        <taxon>Labeoninae</taxon>
        <taxon>Labeonini</taxon>
        <taxon>Cirrhinus</taxon>
    </lineage>
</organism>
<dbReference type="EMBL" id="JAMKFB020000017">
    <property type="protein sequence ID" value="KAL0170000.1"/>
    <property type="molecule type" value="Genomic_DNA"/>
</dbReference>
<keyword evidence="3" id="KW-1185">Reference proteome</keyword>
<name>A0ABD0P7X3_CIRMR</name>
<comment type="caution">
    <text evidence="2">The sequence shown here is derived from an EMBL/GenBank/DDBJ whole genome shotgun (WGS) entry which is preliminary data.</text>
</comment>
<sequence length="63" mass="7198">MELRAEGPSTPSVIYDEQGNKIDSRGEGGEPIQFVFEEIVWSEELSKEEASRCLEVTMYPFKK</sequence>
<feature type="non-terminal residue" evidence="2">
    <location>
        <position position="63"/>
    </location>
</feature>
<dbReference type="Proteomes" id="UP001529510">
    <property type="component" value="Unassembled WGS sequence"/>
</dbReference>
<dbReference type="PANTHER" id="PTHR16213">
    <property type="entry name" value="SELENOPROTEIN N"/>
    <property type="match status" value="1"/>
</dbReference>
<evidence type="ECO:0000313" key="3">
    <source>
        <dbReference type="Proteomes" id="UP001529510"/>
    </source>
</evidence>
<feature type="region of interest" description="Disordered" evidence="1">
    <location>
        <begin position="1"/>
        <end position="28"/>
    </location>
</feature>
<dbReference type="AlphaFoldDB" id="A0ABD0P7X3"/>
<evidence type="ECO:0000313" key="2">
    <source>
        <dbReference type="EMBL" id="KAL0170000.1"/>
    </source>
</evidence>
<reference evidence="2 3" key="1">
    <citation type="submission" date="2024-05" db="EMBL/GenBank/DDBJ databases">
        <title>Genome sequencing and assembly of Indian major carp, Cirrhinus mrigala (Hamilton, 1822).</title>
        <authorList>
            <person name="Mohindra V."/>
            <person name="Chowdhury L.M."/>
            <person name="Lal K."/>
            <person name="Jena J.K."/>
        </authorList>
    </citation>
    <scope>NUCLEOTIDE SEQUENCE [LARGE SCALE GENOMIC DNA]</scope>
    <source>
        <strain evidence="2">CM1030</strain>
        <tissue evidence="2">Blood</tissue>
    </source>
</reference>
<feature type="compositionally biased region" description="Basic and acidic residues" evidence="1">
    <location>
        <begin position="18"/>
        <end position="28"/>
    </location>
</feature>
<protein>
    <submittedName>
        <fullName evidence="2">Uncharacterized protein</fullName>
    </submittedName>
</protein>
<dbReference type="PANTHER" id="PTHR16213:SF78">
    <property type="entry name" value="SELENOPROTEIN N"/>
    <property type="match status" value="1"/>
</dbReference>
<evidence type="ECO:0000256" key="1">
    <source>
        <dbReference type="SAM" id="MobiDB-lite"/>
    </source>
</evidence>
<gene>
    <name evidence="2" type="ORF">M9458_034596</name>
</gene>
<accession>A0ABD0P7X3</accession>
<proteinExistence type="predicted"/>